<keyword evidence="1" id="KW-0863">Zinc-finger</keyword>
<dbReference type="AlphaFoldDB" id="A0A388K9U7"/>
<keyword evidence="1" id="KW-0479">Metal-binding</keyword>
<dbReference type="EMBL" id="BFEA01000079">
    <property type="protein sequence ID" value="GBG66854.1"/>
    <property type="molecule type" value="Genomic_DNA"/>
</dbReference>
<dbReference type="SUPFAM" id="SSF57756">
    <property type="entry name" value="Retrovirus zinc finger-like domains"/>
    <property type="match status" value="1"/>
</dbReference>
<dbReference type="GO" id="GO:0008270">
    <property type="term" value="F:zinc ion binding"/>
    <property type="evidence" value="ECO:0007669"/>
    <property type="project" value="UniProtKB-KW"/>
</dbReference>
<accession>A0A388K9U7</accession>
<dbReference type="InterPro" id="IPR036875">
    <property type="entry name" value="Znf_CCHC_sf"/>
</dbReference>
<feature type="region of interest" description="Disordered" evidence="2">
    <location>
        <begin position="1"/>
        <end position="82"/>
    </location>
</feature>
<feature type="region of interest" description="Disordered" evidence="2">
    <location>
        <begin position="178"/>
        <end position="254"/>
    </location>
</feature>
<feature type="compositionally biased region" description="Basic and acidic residues" evidence="2">
    <location>
        <begin position="96"/>
        <end position="142"/>
    </location>
</feature>
<evidence type="ECO:0000259" key="3">
    <source>
        <dbReference type="PROSITE" id="PS50158"/>
    </source>
</evidence>
<evidence type="ECO:0000256" key="2">
    <source>
        <dbReference type="SAM" id="MobiDB-lite"/>
    </source>
</evidence>
<evidence type="ECO:0000256" key="1">
    <source>
        <dbReference type="PROSITE-ProRule" id="PRU00047"/>
    </source>
</evidence>
<evidence type="ECO:0000313" key="4">
    <source>
        <dbReference type="EMBL" id="GBG66854.1"/>
    </source>
</evidence>
<dbReference type="Gene3D" id="4.10.60.10">
    <property type="entry name" value="Zinc finger, CCHC-type"/>
    <property type="match status" value="1"/>
</dbReference>
<dbReference type="PROSITE" id="PS50158">
    <property type="entry name" value="ZF_CCHC"/>
    <property type="match status" value="1"/>
</dbReference>
<dbReference type="GO" id="GO:0003676">
    <property type="term" value="F:nucleic acid binding"/>
    <property type="evidence" value="ECO:0007669"/>
    <property type="project" value="InterPro"/>
</dbReference>
<feature type="domain" description="CCHC-type" evidence="3">
    <location>
        <begin position="26"/>
        <end position="40"/>
    </location>
</feature>
<proteinExistence type="predicted"/>
<gene>
    <name evidence="4" type="ORF">CBR_g70731</name>
</gene>
<feature type="region of interest" description="Disordered" evidence="2">
    <location>
        <begin position="96"/>
        <end position="152"/>
    </location>
</feature>
<evidence type="ECO:0000313" key="5">
    <source>
        <dbReference type="Proteomes" id="UP000265515"/>
    </source>
</evidence>
<keyword evidence="1" id="KW-0862">Zinc</keyword>
<feature type="compositionally biased region" description="Basic residues" evidence="2">
    <location>
        <begin position="209"/>
        <end position="228"/>
    </location>
</feature>
<name>A0A388K9U7_CHABU</name>
<sequence>MSNHERGDDNKGFGDGDRRQYRAPTCFNCHEQGHYANQCPHRDRRQYLSRPSTSTDSRRSRSPRRFEHRRYVSPPRQEAELRGKLAALSQGVAEMKKHFNAEKARKEAKERRKLDKERRKEEERRIAEEEEKRKIEEEARREEKKRKKVEKAKREAILRAEMKKELCISEKQKREADVVLEGSPPMEMPAKRTPRKVARPMLPTERLTRSKARKKVGCIMVRAKRKSQVKTPLDKVVKSGKKASPDSPPSGRITPVSKVVLRLRYRDAVMRELKDSNEDEFQRICREEGLHYEGKIDAIFDIAEYRSRRQFPEGNQAIEGIPISVSNDTEAVETPANDLE</sequence>
<comment type="caution">
    <text evidence="4">The sequence shown here is derived from an EMBL/GenBank/DDBJ whole genome shotgun (WGS) entry which is preliminary data.</text>
</comment>
<protein>
    <recommendedName>
        <fullName evidence="3">CCHC-type domain-containing protein</fullName>
    </recommendedName>
</protein>
<feature type="region of interest" description="Disordered" evidence="2">
    <location>
        <begin position="316"/>
        <end position="340"/>
    </location>
</feature>
<dbReference type="Proteomes" id="UP000265515">
    <property type="component" value="Unassembled WGS sequence"/>
</dbReference>
<keyword evidence="5" id="KW-1185">Reference proteome</keyword>
<organism evidence="4 5">
    <name type="scientific">Chara braunii</name>
    <name type="common">Braun's stonewort</name>
    <dbReference type="NCBI Taxonomy" id="69332"/>
    <lineage>
        <taxon>Eukaryota</taxon>
        <taxon>Viridiplantae</taxon>
        <taxon>Streptophyta</taxon>
        <taxon>Charophyceae</taxon>
        <taxon>Charales</taxon>
        <taxon>Characeae</taxon>
        <taxon>Chara</taxon>
    </lineage>
</organism>
<dbReference type="InterPro" id="IPR001878">
    <property type="entry name" value="Znf_CCHC"/>
</dbReference>
<dbReference type="Gramene" id="GBG66854">
    <property type="protein sequence ID" value="GBG66854"/>
    <property type="gene ID" value="CBR_g70731"/>
</dbReference>
<reference evidence="4 5" key="1">
    <citation type="journal article" date="2018" name="Cell">
        <title>The Chara Genome: Secondary Complexity and Implications for Plant Terrestrialization.</title>
        <authorList>
            <person name="Nishiyama T."/>
            <person name="Sakayama H."/>
            <person name="Vries J.D."/>
            <person name="Buschmann H."/>
            <person name="Saint-Marcoux D."/>
            <person name="Ullrich K.K."/>
            <person name="Haas F.B."/>
            <person name="Vanderstraeten L."/>
            <person name="Becker D."/>
            <person name="Lang D."/>
            <person name="Vosolsobe S."/>
            <person name="Rombauts S."/>
            <person name="Wilhelmsson P.K.I."/>
            <person name="Janitza P."/>
            <person name="Kern R."/>
            <person name="Heyl A."/>
            <person name="Rumpler F."/>
            <person name="Villalobos L.I.A.C."/>
            <person name="Clay J.M."/>
            <person name="Skokan R."/>
            <person name="Toyoda A."/>
            <person name="Suzuki Y."/>
            <person name="Kagoshima H."/>
            <person name="Schijlen E."/>
            <person name="Tajeshwar N."/>
            <person name="Catarino B."/>
            <person name="Hetherington A.J."/>
            <person name="Saltykova A."/>
            <person name="Bonnot C."/>
            <person name="Breuninger H."/>
            <person name="Symeonidi A."/>
            <person name="Radhakrishnan G.V."/>
            <person name="Van Nieuwerburgh F."/>
            <person name="Deforce D."/>
            <person name="Chang C."/>
            <person name="Karol K.G."/>
            <person name="Hedrich R."/>
            <person name="Ulvskov P."/>
            <person name="Glockner G."/>
            <person name="Delwiche C.F."/>
            <person name="Petrasek J."/>
            <person name="Van de Peer Y."/>
            <person name="Friml J."/>
            <person name="Beilby M."/>
            <person name="Dolan L."/>
            <person name="Kohara Y."/>
            <person name="Sugano S."/>
            <person name="Fujiyama A."/>
            <person name="Delaux P.-M."/>
            <person name="Quint M."/>
            <person name="TheiBen G."/>
            <person name="Hagemann M."/>
            <person name="Harholt J."/>
            <person name="Dunand C."/>
            <person name="Zachgo S."/>
            <person name="Langdale J."/>
            <person name="Maumus F."/>
            <person name="Straeten D.V.D."/>
            <person name="Gould S.B."/>
            <person name="Rensing S.A."/>
        </authorList>
    </citation>
    <scope>NUCLEOTIDE SEQUENCE [LARGE SCALE GENOMIC DNA]</scope>
    <source>
        <strain evidence="4 5">S276</strain>
    </source>
</reference>
<feature type="compositionally biased region" description="Basic and acidic residues" evidence="2">
    <location>
        <begin position="1"/>
        <end position="20"/>
    </location>
</feature>
<dbReference type="SMART" id="SM00343">
    <property type="entry name" value="ZnF_C2HC"/>
    <property type="match status" value="1"/>
</dbReference>